<dbReference type="InterPro" id="IPR053986">
    <property type="entry name" value="GPR128_GAIN_subdom_B"/>
</dbReference>
<feature type="transmembrane region" description="Helical" evidence="7">
    <location>
        <begin position="548"/>
        <end position="570"/>
    </location>
</feature>
<evidence type="ECO:0000313" key="11">
    <source>
        <dbReference type="Proteomes" id="UP000034805"/>
    </source>
</evidence>
<evidence type="ECO:0000259" key="9">
    <source>
        <dbReference type="PROSITE" id="PS50261"/>
    </source>
</evidence>
<dbReference type="InterPro" id="IPR046338">
    <property type="entry name" value="GAIN_dom_sf"/>
</dbReference>
<dbReference type="Gene3D" id="1.20.1070.10">
    <property type="entry name" value="Rhodopsin 7-helix transmembrane proteins"/>
    <property type="match status" value="1"/>
</dbReference>
<reference evidence="10 11" key="1">
    <citation type="submission" date="2015-08" db="EMBL/GenBank/DDBJ databases">
        <title>The genome of the Asian arowana (Scleropages formosus).</title>
        <authorList>
            <person name="Tan M.H."/>
            <person name="Gan H.M."/>
            <person name="Croft L.J."/>
            <person name="Austin C.M."/>
        </authorList>
    </citation>
    <scope>NUCLEOTIDE SEQUENCE [LARGE SCALE GENOMIC DNA]</scope>
    <source>
        <strain evidence="10">Aro1</strain>
    </source>
</reference>
<dbReference type="Pfam" id="PF22257">
    <property type="entry name" value="GPR128_N"/>
    <property type="match status" value="1"/>
</dbReference>
<dbReference type="Pfam" id="PF22261">
    <property type="entry name" value="GPR128_GAIN_subdom_B"/>
    <property type="match status" value="1"/>
</dbReference>
<evidence type="ECO:0000256" key="4">
    <source>
        <dbReference type="ARBA" id="ARBA00023136"/>
    </source>
</evidence>
<proteinExistence type="predicted"/>
<accession>A0A0P7XI05</accession>
<comment type="caution">
    <text evidence="10">The sequence shown here is derived from an EMBL/GenBank/DDBJ whole genome shotgun (WGS) entry which is preliminary data.</text>
</comment>
<evidence type="ECO:0000256" key="3">
    <source>
        <dbReference type="ARBA" id="ARBA00022989"/>
    </source>
</evidence>
<sequence>MPSSPPATSPVQCNNGGELLENACLCPEEYSGLTCEIANFCNETMENGFTFNKTTVGRFSYSNELCNTTGSNAGWPKATARCAKTNGLAHFQEPQTMTCGTILSDLREKEVIIAAVTTISQLLNANSSKFSSQNSNATKSLTLALEKFSLTQNVSLNGSAIVQPNLAVQSVSLPGGFTRGIQFSVVSRSPRRATNVGFVLYQNDKFFRSSAFMTPLGTSRNVISASISSRRRGNRKVVPEFVELLYQPVVSIFSDCPISLPIHDGIFEDFACVFWDYNLGDWSTRGCAKSRRSNESSLEGPTVGCICNHTTNFAVLMSPIQPVLVVMRTDISEPLCTVRSNCWMSNSTLMLVCSYLSLLLFNLLFLIGANNRPHPRGTNHDIQNHLLVSDRHTDRDVGSCTTVAALTHFFLLASFTWNTLFTTETLLIRLKKGSSQKTSLSSLHINLGSSAIGWGFPLLLVSMTLALWYQVDNPLNYRQEEFCWLAALDETRRFDPRKPMLWSFLIPVGLVLILNIIELVYFMATTAKRAQRHNNRKADSDWNVVKEFLSSLSLAVLLVLSSLLGYLMLLNHDPDVHSVLSIVFCIFNVIQALQIFLLIPDWQQVFSVMPSLPSPAVSLGLHSKKYHVRPQQSDGTQEVYRKMETGFISSFQPLPPSLESPSEPEEKEP</sequence>
<dbReference type="Pfam" id="PF01825">
    <property type="entry name" value="GPS"/>
    <property type="match status" value="1"/>
</dbReference>
<dbReference type="Pfam" id="PF22259">
    <property type="entry name" value="GPR128_GAIN_subdomA"/>
    <property type="match status" value="1"/>
</dbReference>
<dbReference type="Gene3D" id="2.60.220.50">
    <property type="match status" value="1"/>
</dbReference>
<evidence type="ECO:0000256" key="6">
    <source>
        <dbReference type="SAM" id="MobiDB-lite"/>
    </source>
</evidence>
<evidence type="ECO:0000256" key="7">
    <source>
        <dbReference type="SAM" id="Phobius"/>
    </source>
</evidence>
<keyword evidence="2 7" id="KW-0812">Transmembrane</keyword>
<evidence type="ECO:0000259" key="8">
    <source>
        <dbReference type="PROSITE" id="PS50221"/>
    </source>
</evidence>
<evidence type="ECO:0000313" key="10">
    <source>
        <dbReference type="EMBL" id="KPP76067.1"/>
    </source>
</evidence>
<dbReference type="InterPro" id="IPR053984">
    <property type="entry name" value="GPR128_N"/>
</dbReference>
<dbReference type="InterPro" id="IPR057244">
    <property type="entry name" value="GAIN_B"/>
</dbReference>
<feature type="transmembrane region" description="Helical" evidence="7">
    <location>
        <begin position="576"/>
        <end position="599"/>
    </location>
</feature>
<feature type="transmembrane region" description="Helical" evidence="7">
    <location>
        <begin position="451"/>
        <end position="471"/>
    </location>
</feature>
<dbReference type="AlphaFoldDB" id="A0A0P7XI05"/>
<dbReference type="InterPro" id="IPR000832">
    <property type="entry name" value="GPCR_2_secretin-like"/>
</dbReference>
<dbReference type="Pfam" id="PF00002">
    <property type="entry name" value="7tm_2"/>
    <property type="match status" value="1"/>
</dbReference>
<dbReference type="InterPro" id="IPR017981">
    <property type="entry name" value="GPCR_2-like_7TM"/>
</dbReference>
<dbReference type="SMART" id="SM00303">
    <property type="entry name" value="GPS"/>
    <property type="match status" value="1"/>
</dbReference>
<feature type="domain" description="GAIN-B" evidence="8">
    <location>
        <begin position="139"/>
        <end position="323"/>
    </location>
</feature>
<feature type="transmembrane region" description="Helical" evidence="7">
    <location>
        <begin position="349"/>
        <end position="369"/>
    </location>
</feature>
<gene>
    <name evidence="10" type="ORF">Z043_104626</name>
</gene>
<dbReference type="Proteomes" id="UP000034805">
    <property type="component" value="Unassembled WGS sequence"/>
</dbReference>
<keyword evidence="4 7" id="KW-0472">Membrane</keyword>
<dbReference type="PANTHER" id="PTHR47767:SF1">
    <property type="entry name" value="ADHESION G PROTEIN-COUPLED RECEPTOR G7"/>
    <property type="match status" value="1"/>
</dbReference>
<dbReference type="PROSITE" id="PS50221">
    <property type="entry name" value="GAIN_B"/>
    <property type="match status" value="1"/>
</dbReference>
<dbReference type="InterPro" id="IPR000203">
    <property type="entry name" value="GPS"/>
</dbReference>
<dbReference type="GO" id="GO:0007166">
    <property type="term" value="P:cell surface receptor signaling pathway"/>
    <property type="evidence" value="ECO:0007669"/>
    <property type="project" value="InterPro"/>
</dbReference>
<dbReference type="InterPro" id="IPR053985">
    <property type="entry name" value="GPR128_GAIN_subdom_A"/>
</dbReference>
<evidence type="ECO:0000256" key="5">
    <source>
        <dbReference type="ARBA" id="ARBA00023157"/>
    </source>
</evidence>
<feature type="transmembrane region" description="Helical" evidence="7">
    <location>
        <begin position="501"/>
        <end position="527"/>
    </location>
</feature>
<feature type="region of interest" description="Disordered" evidence="6">
    <location>
        <begin position="649"/>
        <end position="669"/>
    </location>
</feature>
<evidence type="ECO:0000256" key="2">
    <source>
        <dbReference type="ARBA" id="ARBA00022692"/>
    </source>
</evidence>
<name>A0A0P7XI05_SCLFO</name>
<evidence type="ECO:0000256" key="1">
    <source>
        <dbReference type="ARBA" id="ARBA00004141"/>
    </source>
</evidence>
<keyword evidence="3 7" id="KW-1133">Transmembrane helix</keyword>
<dbReference type="GO" id="GO:0016020">
    <property type="term" value="C:membrane"/>
    <property type="evidence" value="ECO:0007669"/>
    <property type="project" value="UniProtKB-SubCell"/>
</dbReference>
<keyword evidence="5" id="KW-1015">Disulfide bond</keyword>
<dbReference type="EMBL" id="JARO02001236">
    <property type="protein sequence ID" value="KPP76067.1"/>
    <property type="molecule type" value="Genomic_DNA"/>
</dbReference>
<protein>
    <submittedName>
        <fullName evidence="10">Uncharacterized protein</fullName>
    </submittedName>
</protein>
<dbReference type="GO" id="GO:0004930">
    <property type="term" value="F:G protein-coupled receptor activity"/>
    <property type="evidence" value="ECO:0007669"/>
    <property type="project" value="InterPro"/>
</dbReference>
<feature type="domain" description="G-protein coupled receptors family 2 profile 2" evidence="9">
    <location>
        <begin position="356"/>
        <end position="588"/>
    </location>
</feature>
<dbReference type="PANTHER" id="PTHR47767">
    <property type="entry name" value="ADHESION G PROTEIN-COUPLED RECEPTOR G7"/>
    <property type="match status" value="1"/>
</dbReference>
<dbReference type="PROSITE" id="PS50261">
    <property type="entry name" value="G_PROTEIN_RECEP_F2_4"/>
    <property type="match status" value="1"/>
</dbReference>
<dbReference type="InterPro" id="IPR053066">
    <property type="entry name" value="ADGR_G7"/>
</dbReference>
<organism evidence="10 11">
    <name type="scientific">Scleropages formosus</name>
    <name type="common">Asian bonytongue</name>
    <name type="synonym">Osteoglossum formosum</name>
    <dbReference type="NCBI Taxonomy" id="113540"/>
    <lineage>
        <taxon>Eukaryota</taxon>
        <taxon>Metazoa</taxon>
        <taxon>Chordata</taxon>
        <taxon>Craniata</taxon>
        <taxon>Vertebrata</taxon>
        <taxon>Euteleostomi</taxon>
        <taxon>Actinopterygii</taxon>
        <taxon>Neopterygii</taxon>
        <taxon>Teleostei</taxon>
        <taxon>Osteoglossocephala</taxon>
        <taxon>Osteoglossomorpha</taxon>
        <taxon>Osteoglossiformes</taxon>
        <taxon>Osteoglossidae</taxon>
        <taxon>Scleropages</taxon>
    </lineage>
</organism>
<comment type="subcellular location">
    <subcellularLocation>
        <location evidence="1">Membrane</location>
        <topology evidence="1">Multi-pass membrane protein</topology>
    </subcellularLocation>
</comment>